<dbReference type="SUPFAM" id="SSF51735">
    <property type="entry name" value="NAD(P)-binding Rossmann-fold domains"/>
    <property type="match status" value="1"/>
</dbReference>
<name>A0ABM7M255_9ACTN</name>
<organism evidence="2 3">
    <name type="scientific">Actinoplanes ianthinogenes</name>
    <dbReference type="NCBI Taxonomy" id="122358"/>
    <lineage>
        <taxon>Bacteria</taxon>
        <taxon>Bacillati</taxon>
        <taxon>Actinomycetota</taxon>
        <taxon>Actinomycetes</taxon>
        <taxon>Micromonosporales</taxon>
        <taxon>Micromonosporaceae</taxon>
        <taxon>Actinoplanes</taxon>
    </lineage>
</organism>
<keyword evidence="3" id="KW-1185">Reference proteome</keyword>
<dbReference type="InterPro" id="IPR036291">
    <property type="entry name" value="NAD(P)-bd_dom_sf"/>
</dbReference>
<protein>
    <submittedName>
        <fullName evidence="2">Oxidoreductase</fullName>
    </submittedName>
</protein>
<dbReference type="PANTHER" id="PTHR48079">
    <property type="entry name" value="PROTEIN YEEZ"/>
    <property type="match status" value="1"/>
</dbReference>
<feature type="domain" description="NAD-dependent epimerase/dehydratase" evidence="1">
    <location>
        <begin position="3"/>
        <end position="84"/>
    </location>
</feature>
<gene>
    <name evidence="2" type="ORF">Aiant_63400</name>
</gene>
<dbReference type="Proteomes" id="UP000676967">
    <property type="component" value="Chromosome"/>
</dbReference>
<evidence type="ECO:0000259" key="1">
    <source>
        <dbReference type="Pfam" id="PF01370"/>
    </source>
</evidence>
<evidence type="ECO:0000313" key="2">
    <source>
        <dbReference type="EMBL" id="BCJ45683.1"/>
    </source>
</evidence>
<dbReference type="CDD" id="cd05262">
    <property type="entry name" value="SDR_a7"/>
    <property type="match status" value="1"/>
</dbReference>
<dbReference type="InterPro" id="IPR051783">
    <property type="entry name" value="NAD(P)-dependent_oxidoreduct"/>
</dbReference>
<sequence>MRVLVTGASGWIGSATVAALLTAGHQVTGLARSDASAARITALGATPVRGDIEDLDGLRTAAADADGVIHLGYHHDFSRMAEAAQTDRAAITALGAGLAGTGRPLVVAAGVLGLAGHPVATEADGPVPGVHPRGANGAVALALAEQGVRPVVVRFAPTVHGPGDKGFVAALVAAARRTGVAGYVADGANRWPAVHVRDAAALLRLAIEDAPAGSVLHATAEEGVSGRQIAEAIGGGLGLPVESVPVERVDEHFGWIGRLFSLDSPASSEATRRLLGWKPTHPTLLADIAAGHYFG</sequence>
<evidence type="ECO:0000313" key="3">
    <source>
        <dbReference type="Proteomes" id="UP000676967"/>
    </source>
</evidence>
<dbReference type="PANTHER" id="PTHR48079:SF6">
    <property type="entry name" value="NAD(P)-BINDING DOMAIN-CONTAINING PROTEIN-RELATED"/>
    <property type="match status" value="1"/>
</dbReference>
<dbReference type="InterPro" id="IPR001509">
    <property type="entry name" value="Epimerase_deHydtase"/>
</dbReference>
<proteinExistence type="predicted"/>
<dbReference type="Pfam" id="PF01370">
    <property type="entry name" value="Epimerase"/>
    <property type="match status" value="1"/>
</dbReference>
<reference evidence="2 3" key="1">
    <citation type="submission" date="2020-08" db="EMBL/GenBank/DDBJ databases">
        <title>Whole genome shotgun sequence of Actinoplanes ianthinogenes NBRC 13996.</title>
        <authorList>
            <person name="Komaki H."/>
            <person name="Tamura T."/>
        </authorList>
    </citation>
    <scope>NUCLEOTIDE SEQUENCE [LARGE SCALE GENOMIC DNA]</scope>
    <source>
        <strain evidence="2 3">NBRC 13996</strain>
    </source>
</reference>
<accession>A0ABM7M255</accession>
<dbReference type="EMBL" id="AP023356">
    <property type="protein sequence ID" value="BCJ45683.1"/>
    <property type="molecule type" value="Genomic_DNA"/>
</dbReference>
<dbReference type="Gene3D" id="3.40.50.720">
    <property type="entry name" value="NAD(P)-binding Rossmann-like Domain"/>
    <property type="match status" value="1"/>
</dbReference>
<dbReference type="RefSeq" id="WP_189333747.1">
    <property type="nucleotide sequence ID" value="NZ_AP023356.1"/>
</dbReference>